<proteinExistence type="predicted"/>
<dbReference type="Pfam" id="PF09966">
    <property type="entry name" value="DUF2200"/>
    <property type="match status" value="1"/>
</dbReference>
<accession>A0A9D2QFM8</accession>
<sequence>MTEHKIFSMAWGRLYPNWVAKAERKGRTAAEVEEIFCWFSGHTASSLAETLDSEMTVGEVLETMPHPNPSRELITGVVCGVRVEAVEDGLMRELRYIDKLIDELAKGKDMEKILRG</sequence>
<dbReference type="InterPro" id="IPR023204">
    <property type="entry name" value="SP1917_dom_sf"/>
</dbReference>
<gene>
    <name evidence="1" type="ORF">H9751_06475</name>
</gene>
<dbReference type="EMBL" id="DWVP01000014">
    <property type="protein sequence ID" value="HJC85174.1"/>
    <property type="molecule type" value="Genomic_DNA"/>
</dbReference>
<dbReference type="Proteomes" id="UP000823858">
    <property type="component" value="Unassembled WGS sequence"/>
</dbReference>
<dbReference type="Gene3D" id="1.10.8.290">
    <property type="entry name" value="uncharacterized protein sp1917 domain"/>
    <property type="match status" value="1"/>
</dbReference>
<reference evidence="1" key="1">
    <citation type="journal article" date="2021" name="PeerJ">
        <title>Extensive microbial diversity within the chicken gut microbiome revealed by metagenomics and culture.</title>
        <authorList>
            <person name="Gilroy R."/>
            <person name="Ravi A."/>
            <person name="Getino M."/>
            <person name="Pursley I."/>
            <person name="Horton D.L."/>
            <person name="Alikhan N.F."/>
            <person name="Baker D."/>
            <person name="Gharbi K."/>
            <person name="Hall N."/>
            <person name="Watson M."/>
            <person name="Adriaenssens E.M."/>
            <person name="Foster-Nyarko E."/>
            <person name="Jarju S."/>
            <person name="Secka A."/>
            <person name="Antonio M."/>
            <person name="Oren A."/>
            <person name="Chaudhuri R.R."/>
            <person name="La Ragione R."/>
            <person name="Hildebrand F."/>
            <person name="Pallen M.J."/>
        </authorList>
    </citation>
    <scope>NUCLEOTIDE SEQUENCE</scope>
    <source>
        <strain evidence="1">ChiHjej13B12-4958</strain>
    </source>
</reference>
<reference evidence="1" key="2">
    <citation type="submission" date="2021-04" db="EMBL/GenBank/DDBJ databases">
        <authorList>
            <person name="Gilroy R."/>
        </authorList>
    </citation>
    <scope>NUCLEOTIDE SEQUENCE</scope>
    <source>
        <strain evidence="1">ChiHjej13B12-4958</strain>
    </source>
</reference>
<comment type="caution">
    <text evidence="1">The sequence shown here is derived from an EMBL/GenBank/DDBJ whole genome shotgun (WGS) entry which is preliminary data.</text>
</comment>
<dbReference type="AlphaFoldDB" id="A0A9D2QFM8"/>
<organism evidence="1 2">
    <name type="scientific">Candidatus Corynebacterium faecigallinarum</name>
    <dbReference type="NCBI Taxonomy" id="2838528"/>
    <lineage>
        <taxon>Bacteria</taxon>
        <taxon>Bacillati</taxon>
        <taxon>Actinomycetota</taxon>
        <taxon>Actinomycetes</taxon>
        <taxon>Mycobacteriales</taxon>
        <taxon>Corynebacteriaceae</taxon>
        <taxon>Corynebacterium</taxon>
    </lineage>
</organism>
<evidence type="ECO:0000313" key="2">
    <source>
        <dbReference type="Proteomes" id="UP000823858"/>
    </source>
</evidence>
<evidence type="ECO:0000313" key="1">
    <source>
        <dbReference type="EMBL" id="HJC85174.1"/>
    </source>
</evidence>
<dbReference type="InterPro" id="IPR014580">
    <property type="entry name" value="UCP033199"/>
</dbReference>
<protein>
    <submittedName>
        <fullName evidence="1">DUF2200 domain-containing protein</fullName>
    </submittedName>
</protein>
<name>A0A9D2QFM8_9CORY</name>